<dbReference type="EMBL" id="JACCFY010000001">
    <property type="protein sequence ID" value="NYJ78371.1"/>
    <property type="molecule type" value="Genomic_DNA"/>
</dbReference>
<evidence type="ECO:0000313" key="9">
    <source>
        <dbReference type="EMBL" id="NYJ78371.1"/>
    </source>
</evidence>
<evidence type="ECO:0000256" key="8">
    <source>
        <dbReference type="SAM" id="Phobius"/>
    </source>
</evidence>
<name>A0A7Z0GLT7_9MICC</name>
<evidence type="ECO:0000256" key="3">
    <source>
        <dbReference type="ARBA" id="ARBA00022448"/>
    </source>
</evidence>
<keyword evidence="3" id="KW-0813">Transport</keyword>
<evidence type="ECO:0000256" key="5">
    <source>
        <dbReference type="ARBA" id="ARBA00022692"/>
    </source>
</evidence>
<evidence type="ECO:0000256" key="2">
    <source>
        <dbReference type="ARBA" id="ARBA00010735"/>
    </source>
</evidence>
<comment type="similarity">
    <text evidence="2">Belongs to the AzlC family.</text>
</comment>
<proteinExistence type="inferred from homology"/>
<gene>
    <name evidence="9" type="ORF">HNR09_001782</name>
</gene>
<dbReference type="InterPro" id="IPR011606">
    <property type="entry name" value="Brnchd-chn_aa_trnsp_permease"/>
</dbReference>
<reference evidence="9 10" key="1">
    <citation type="submission" date="2020-07" db="EMBL/GenBank/DDBJ databases">
        <title>Sequencing the genomes of 1000 actinobacteria strains.</title>
        <authorList>
            <person name="Klenk H.-P."/>
        </authorList>
    </citation>
    <scope>NUCLEOTIDE SEQUENCE [LARGE SCALE GENOMIC DNA]</scope>
    <source>
        <strain evidence="9 10">DSM 15475</strain>
    </source>
</reference>
<dbReference type="GO" id="GO:0005886">
    <property type="term" value="C:plasma membrane"/>
    <property type="evidence" value="ECO:0007669"/>
    <property type="project" value="UniProtKB-SubCell"/>
</dbReference>
<evidence type="ECO:0000256" key="6">
    <source>
        <dbReference type="ARBA" id="ARBA00022989"/>
    </source>
</evidence>
<evidence type="ECO:0000256" key="1">
    <source>
        <dbReference type="ARBA" id="ARBA00004651"/>
    </source>
</evidence>
<keyword evidence="5 8" id="KW-0812">Transmembrane</keyword>
<dbReference type="GO" id="GO:1903785">
    <property type="term" value="P:L-valine transmembrane transport"/>
    <property type="evidence" value="ECO:0007669"/>
    <property type="project" value="TreeGrafter"/>
</dbReference>
<accession>A0A7Z0GLT7</accession>
<dbReference type="AlphaFoldDB" id="A0A7Z0GLT7"/>
<dbReference type="Pfam" id="PF03591">
    <property type="entry name" value="AzlC"/>
    <property type="match status" value="1"/>
</dbReference>
<sequence>MENQQCSSLRQAHSNARRREVAQGLRASLAAGLGLFPIGVALGMLVVQSGLPWWVAPLLSAVVFTGSLELLLVGMIASVTPLATIALTTLLVNFRHAFYAVSFPLRAVRSPLGKAYSMHALVDEAYAVTASDPGRWSGRSLLALQIAVHSYWIGGGLAGVAVAQLMPHPVQGLEFALCALFITLTLDSCRTRGDVPSLLLGGLSFTGALVLVPEHGLLLGMVGLLGGLVVRHLVRRSLGRGSAARASREREALHA</sequence>
<organism evidence="9 10">
    <name type="scientific">Nesterenkonia xinjiangensis</name>
    <dbReference type="NCBI Taxonomy" id="225327"/>
    <lineage>
        <taxon>Bacteria</taxon>
        <taxon>Bacillati</taxon>
        <taxon>Actinomycetota</taxon>
        <taxon>Actinomycetes</taxon>
        <taxon>Micrococcales</taxon>
        <taxon>Micrococcaceae</taxon>
        <taxon>Nesterenkonia</taxon>
    </lineage>
</organism>
<comment type="subcellular location">
    <subcellularLocation>
        <location evidence="1">Cell membrane</location>
        <topology evidence="1">Multi-pass membrane protein</topology>
    </subcellularLocation>
</comment>
<keyword evidence="7 8" id="KW-0472">Membrane</keyword>
<keyword evidence="10" id="KW-1185">Reference proteome</keyword>
<feature type="transmembrane region" description="Helical" evidence="8">
    <location>
        <begin position="71"/>
        <end position="92"/>
    </location>
</feature>
<protein>
    <submittedName>
        <fullName evidence="9">4-azaleucine resistance transporter AzlC</fullName>
    </submittedName>
</protein>
<comment type="caution">
    <text evidence="9">The sequence shown here is derived from an EMBL/GenBank/DDBJ whole genome shotgun (WGS) entry which is preliminary data.</text>
</comment>
<keyword evidence="6 8" id="KW-1133">Transmembrane helix</keyword>
<dbReference type="RefSeq" id="WP_179541719.1">
    <property type="nucleotide sequence ID" value="NZ_BAAALL010000006.1"/>
</dbReference>
<evidence type="ECO:0000256" key="4">
    <source>
        <dbReference type="ARBA" id="ARBA00022475"/>
    </source>
</evidence>
<evidence type="ECO:0000313" key="10">
    <source>
        <dbReference type="Proteomes" id="UP000535437"/>
    </source>
</evidence>
<feature type="transmembrane region" description="Helical" evidence="8">
    <location>
        <begin position="141"/>
        <end position="163"/>
    </location>
</feature>
<evidence type="ECO:0000256" key="7">
    <source>
        <dbReference type="ARBA" id="ARBA00023136"/>
    </source>
</evidence>
<dbReference type="PANTHER" id="PTHR34979">
    <property type="entry name" value="INNER MEMBRANE PROTEIN YGAZ"/>
    <property type="match status" value="1"/>
</dbReference>
<feature type="transmembrane region" description="Helical" evidence="8">
    <location>
        <begin position="27"/>
        <end position="51"/>
    </location>
</feature>
<feature type="transmembrane region" description="Helical" evidence="8">
    <location>
        <begin position="217"/>
        <end position="234"/>
    </location>
</feature>
<dbReference type="Proteomes" id="UP000535437">
    <property type="component" value="Unassembled WGS sequence"/>
</dbReference>
<keyword evidence="4" id="KW-1003">Cell membrane</keyword>
<dbReference type="PANTHER" id="PTHR34979:SF1">
    <property type="entry name" value="INNER MEMBRANE PROTEIN YGAZ"/>
    <property type="match status" value="1"/>
</dbReference>